<keyword evidence="3" id="KW-0548">Nucleotidyltransferase</keyword>
<sequence>MVEASGAYGGDVSAVVLAAGAARRFGGGKLLAEVGGRPLIHHALLNLADAPVGETIVVVGAGAEGIREACKAFEVRVVENPEWAAGQSTSVRAGILACGPEARAVVVLLGDQPFVGKEAIKKLIAAFEGGARVAVATYGGRRRNPVLFAREAWPLLVEELSGDEGARSVLRRHPGIVVEVPCDGVAEPTDVDTREDLENLGGMHQEGHQYKIKRKEEMP</sequence>
<protein>
    <submittedName>
        <fullName evidence="3">Molybdenum cofactor cytidylyltransferase</fullName>
        <ecNumber evidence="3">2.7.7.76</ecNumber>
    </submittedName>
</protein>
<organism evidence="3">
    <name type="scientific">uncultured Rubrobacteraceae bacterium</name>
    <dbReference type="NCBI Taxonomy" id="349277"/>
    <lineage>
        <taxon>Bacteria</taxon>
        <taxon>Bacillati</taxon>
        <taxon>Actinomycetota</taxon>
        <taxon>Rubrobacteria</taxon>
        <taxon>Rubrobacterales</taxon>
        <taxon>Rubrobacteraceae</taxon>
        <taxon>environmental samples</taxon>
    </lineage>
</organism>
<dbReference type="Pfam" id="PF12804">
    <property type="entry name" value="NTP_transf_3"/>
    <property type="match status" value="1"/>
</dbReference>
<keyword evidence="3" id="KW-0808">Transferase</keyword>
<dbReference type="AlphaFoldDB" id="A0A6J4R4J1"/>
<name>A0A6J4R4J1_9ACTN</name>
<dbReference type="CDD" id="cd04182">
    <property type="entry name" value="GT_2_like_f"/>
    <property type="match status" value="1"/>
</dbReference>
<feature type="compositionally biased region" description="Basic and acidic residues" evidence="1">
    <location>
        <begin position="205"/>
        <end position="219"/>
    </location>
</feature>
<dbReference type="InterPro" id="IPR025877">
    <property type="entry name" value="MobA-like_NTP_Trfase"/>
</dbReference>
<evidence type="ECO:0000259" key="2">
    <source>
        <dbReference type="Pfam" id="PF12804"/>
    </source>
</evidence>
<dbReference type="GO" id="GO:0061602">
    <property type="term" value="F:molybdenum cofactor cytidylyltransferase activity"/>
    <property type="evidence" value="ECO:0007669"/>
    <property type="project" value="UniProtKB-EC"/>
</dbReference>
<proteinExistence type="predicted"/>
<accession>A0A6J4R4J1</accession>
<feature type="region of interest" description="Disordered" evidence="1">
    <location>
        <begin position="197"/>
        <end position="219"/>
    </location>
</feature>
<dbReference type="EC" id="2.7.7.76" evidence="3"/>
<gene>
    <name evidence="3" type="ORF">AVDCRST_MAG25-528</name>
</gene>
<evidence type="ECO:0000313" key="3">
    <source>
        <dbReference type="EMBL" id="CAA9458837.1"/>
    </source>
</evidence>
<dbReference type="SUPFAM" id="SSF53448">
    <property type="entry name" value="Nucleotide-diphospho-sugar transferases"/>
    <property type="match status" value="1"/>
</dbReference>
<evidence type="ECO:0000256" key="1">
    <source>
        <dbReference type="SAM" id="MobiDB-lite"/>
    </source>
</evidence>
<dbReference type="InterPro" id="IPR029044">
    <property type="entry name" value="Nucleotide-diphossugar_trans"/>
</dbReference>
<reference evidence="3" key="1">
    <citation type="submission" date="2020-02" db="EMBL/GenBank/DDBJ databases">
        <authorList>
            <person name="Meier V. D."/>
        </authorList>
    </citation>
    <scope>NUCLEOTIDE SEQUENCE</scope>
    <source>
        <strain evidence="3">AVDCRST_MAG25</strain>
    </source>
</reference>
<feature type="domain" description="MobA-like NTP transferase" evidence="2">
    <location>
        <begin position="14"/>
        <end position="173"/>
    </location>
</feature>
<dbReference type="Gene3D" id="3.90.550.10">
    <property type="entry name" value="Spore Coat Polysaccharide Biosynthesis Protein SpsA, Chain A"/>
    <property type="match status" value="1"/>
</dbReference>
<dbReference type="EMBL" id="CADCVI010000037">
    <property type="protein sequence ID" value="CAA9458837.1"/>
    <property type="molecule type" value="Genomic_DNA"/>
</dbReference>
<dbReference type="PANTHER" id="PTHR43777">
    <property type="entry name" value="MOLYBDENUM COFACTOR CYTIDYLYLTRANSFERASE"/>
    <property type="match status" value="1"/>
</dbReference>
<dbReference type="PANTHER" id="PTHR43777:SF1">
    <property type="entry name" value="MOLYBDENUM COFACTOR CYTIDYLYLTRANSFERASE"/>
    <property type="match status" value="1"/>
</dbReference>